<gene>
    <name evidence="5" type="primary">LOC125512363</name>
</gene>
<dbReference type="InterPro" id="IPR007650">
    <property type="entry name" value="Zf-FLZ_dom"/>
</dbReference>
<evidence type="ECO:0000256" key="3">
    <source>
        <dbReference type="SAM" id="MobiDB-lite"/>
    </source>
</evidence>
<evidence type="ECO:0000313" key="6">
    <source>
        <dbReference type="Proteomes" id="UP000015106"/>
    </source>
</evidence>
<evidence type="ECO:0000259" key="4">
    <source>
        <dbReference type="Pfam" id="PF04570"/>
    </source>
</evidence>
<accession>A0A8R7QQ05</accession>
<dbReference type="Gramene" id="TuG1812G0600002915.01.T02">
    <property type="protein sequence ID" value="TuG1812G0600002915.01.T02"/>
    <property type="gene ID" value="TuG1812G0600002915.01"/>
</dbReference>
<name>A0A8R7QQ05_TRIUA</name>
<comment type="similarity">
    <text evidence="1">Belongs to the FLZ family.</text>
</comment>
<organism evidence="5 6">
    <name type="scientific">Triticum urartu</name>
    <name type="common">Red wild einkorn</name>
    <name type="synonym">Crithodium urartu</name>
    <dbReference type="NCBI Taxonomy" id="4572"/>
    <lineage>
        <taxon>Eukaryota</taxon>
        <taxon>Viridiplantae</taxon>
        <taxon>Streptophyta</taxon>
        <taxon>Embryophyta</taxon>
        <taxon>Tracheophyta</taxon>
        <taxon>Spermatophyta</taxon>
        <taxon>Magnoliopsida</taxon>
        <taxon>Liliopsida</taxon>
        <taxon>Poales</taxon>
        <taxon>Poaceae</taxon>
        <taxon>BOP clade</taxon>
        <taxon>Pooideae</taxon>
        <taxon>Triticodae</taxon>
        <taxon>Triticeae</taxon>
        <taxon>Triticinae</taxon>
        <taxon>Triticum</taxon>
    </lineage>
</organism>
<keyword evidence="2" id="KW-0479">Metal-binding</keyword>
<feature type="domain" description="FLZ-type" evidence="4">
    <location>
        <begin position="47"/>
        <end position="75"/>
    </location>
</feature>
<evidence type="ECO:0000256" key="1">
    <source>
        <dbReference type="ARBA" id="ARBA00009374"/>
    </source>
</evidence>
<protein>
    <recommendedName>
        <fullName evidence="4">FLZ-type domain-containing protein</fullName>
    </recommendedName>
</protein>
<reference evidence="6" key="1">
    <citation type="journal article" date="2013" name="Nature">
        <title>Draft genome of the wheat A-genome progenitor Triticum urartu.</title>
        <authorList>
            <person name="Ling H.Q."/>
            <person name="Zhao S."/>
            <person name="Liu D."/>
            <person name="Wang J."/>
            <person name="Sun H."/>
            <person name="Zhang C."/>
            <person name="Fan H."/>
            <person name="Li D."/>
            <person name="Dong L."/>
            <person name="Tao Y."/>
            <person name="Gao C."/>
            <person name="Wu H."/>
            <person name="Li Y."/>
            <person name="Cui Y."/>
            <person name="Guo X."/>
            <person name="Zheng S."/>
            <person name="Wang B."/>
            <person name="Yu K."/>
            <person name="Liang Q."/>
            <person name="Yang W."/>
            <person name="Lou X."/>
            <person name="Chen J."/>
            <person name="Feng M."/>
            <person name="Jian J."/>
            <person name="Zhang X."/>
            <person name="Luo G."/>
            <person name="Jiang Y."/>
            <person name="Liu J."/>
            <person name="Wang Z."/>
            <person name="Sha Y."/>
            <person name="Zhang B."/>
            <person name="Wu H."/>
            <person name="Tang D."/>
            <person name="Shen Q."/>
            <person name="Xue P."/>
            <person name="Zou S."/>
            <person name="Wang X."/>
            <person name="Liu X."/>
            <person name="Wang F."/>
            <person name="Yang Y."/>
            <person name="An X."/>
            <person name="Dong Z."/>
            <person name="Zhang K."/>
            <person name="Zhang X."/>
            <person name="Luo M.C."/>
            <person name="Dvorak J."/>
            <person name="Tong Y."/>
            <person name="Wang J."/>
            <person name="Yang H."/>
            <person name="Li Z."/>
            <person name="Wang D."/>
            <person name="Zhang A."/>
            <person name="Wang J."/>
        </authorList>
    </citation>
    <scope>NUCLEOTIDE SEQUENCE</scope>
    <source>
        <strain evidence="6">cv. G1812</strain>
    </source>
</reference>
<dbReference type="EnsemblPlants" id="TuG1812G0600002915.01.T02">
    <property type="protein sequence ID" value="TuG1812G0600002915.01.T02"/>
    <property type="gene ID" value="TuG1812G0600002915.01"/>
</dbReference>
<reference evidence="5" key="3">
    <citation type="submission" date="2022-06" db="UniProtKB">
        <authorList>
            <consortium name="EnsemblPlants"/>
        </authorList>
    </citation>
    <scope>IDENTIFICATION</scope>
</reference>
<dbReference type="AlphaFoldDB" id="A0A8R7QQ05"/>
<feature type="region of interest" description="Disordered" evidence="3">
    <location>
        <begin position="25"/>
        <end position="47"/>
    </location>
</feature>
<keyword evidence="6" id="KW-1185">Reference proteome</keyword>
<proteinExistence type="inferred from homology"/>
<evidence type="ECO:0000313" key="5">
    <source>
        <dbReference type="EnsemblPlants" id="TuG1812G0600002915.01.T02"/>
    </source>
</evidence>
<reference evidence="5" key="2">
    <citation type="submission" date="2018-03" db="EMBL/GenBank/DDBJ databases">
        <title>The Triticum urartu genome reveals the dynamic nature of wheat genome evolution.</title>
        <authorList>
            <person name="Ling H."/>
            <person name="Ma B."/>
            <person name="Shi X."/>
            <person name="Liu H."/>
            <person name="Dong L."/>
            <person name="Sun H."/>
            <person name="Cao Y."/>
            <person name="Gao Q."/>
            <person name="Zheng S."/>
            <person name="Li Y."/>
            <person name="Yu Y."/>
            <person name="Du H."/>
            <person name="Qi M."/>
            <person name="Li Y."/>
            <person name="Yu H."/>
            <person name="Cui Y."/>
            <person name="Wang N."/>
            <person name="Chen C."/>
            <person name="Wu H."/>
            <person name="Zhao Y."/>
            <person name="Zhang J."/>
            <person name="Li Y."/>
            <person name="Zhou W."/>
            <person name="Zhang B."/>
            <person name="Hu W."/>
            <person name="Eijk M."/>
            <person name="Tang J."/>
            <person name="Witsenboer H."/>
            <person name="Zhao S."/>
            <person name="Li Z."/>
            <person name="Zhang A."/>
            <person name="Wang D."/>
            <person name="Liang C."/>
        </authorList>
    </citation>
    <scope>NUCLEOTIDE SEQUENCE [LARGE SCALE GENOMIC DNA]</scope>
    <source>
        <strain evidence="5">cv. G1812</strain>
    </source>
</reference>
<dbReference type="Pfam" id="PF04570">
    <property type="entry name" value="zf-FLZ"/>
    <property type="match status" value="1"/>
</dbReference>
<dbReference type="GO" id="GO:0046872">
    <property type="term" value="F:metal ion binding"/>
    <property type="evidence" value="ECO:0007669"/>
    <property type="project" value="UniProtKB-KW"/>
</dbReference>
<sequence length="155" mass="17107">MEDFYYFPSSLETSEIVHRGFLPVVHSSPRNRSSPSPRPRRGSRDDAGELGHHYLDACFRCGRTIAGNKDIFMYRRHPVLQRGVPAAADRHRRGGGEEIQEVRGRDDDGAAVAAAEPAQSARLGSVEASMDQMAYCARHSSVHIGFRIVDVCGPT</sequence>
<evidence type="ECO:0000256" key="2">
    <source>
        <dbReference type="ARBA" id="ARBA00022723"/>
    </source>
</evidence>
<dbReference type="Proteomes" id="UP000015106">
    <property type="component" value="Chromosome 6"/>
</dbReference>